<evidence type="ECO:0000256" key="3">
    <source>
        <dbReference type="HAMAP-Rule" id="MF_00849"/>
    </source>
</evidence>
<dbReference type="PANTHER" id="PTHR42908:SF8">
    <property type="entry name" value="TR-TYPE G DOMAIN-CONTAINING PROTEIN"/>
    <property type="match status" value="1"/>
</dbReference>
<dbReference type="HAMAP" id="MF_00849">
    <property type="entry name" value="BipA"/>
    <property type="match status" value="1"/>
</dbReference>
<keyword evidence="2 3" id="KW-0342">GTP-binding</keyword>
<dbReference type="FunFam" id="2.40.50.250:FF:000001">
    <property type="entry name" value="GTP-binding protein TypA"/>
    <property type="match status" value="1"/>
</dbReference>
<gene>
    <name evidence="5" type="primary">typA</name>
    <name evidence="3" type="synonym">bipA</name>
    <name evidence="5" type="ORF">PRVXT_001213</name>
</gene>
<organism evidence="5">
    <name type="scientific">Proteinivorax tanatarense</name>
    <dbReference type="NCBI Taxonomy" id="1260629"/>
    <lineage>
        <taxon>Bacteria</taxon>
        <taxon>Bacillati</taxon>
        <taxon>Bacillota</taxon>
        <taxon>Clostridia</taxon>
        <taxon>Eubacteriales</taxon>
        <taxon>Proteinivoracaceae</taxon>
        <taxon>Proteinivorax</taxon>
    </lineage>
</organism>
<dbReference type="Pfam" id="PF22042">
    <property type="entry name" value="EF-G_D2"/>
    <property type="match status" value="1"/>
</dbReference>
<keyword evidence="3" id="KW-0963">Cytoplasm</keyword>
<dbReference type="Gene3D" id="2.40.30.10">
    <property type="entry name" value="Translation factors"/>
    <property type="match status" value="1"/>
</dbReference>
<comment type="subcellular location">
    <subcellularLocation>
        <location evidence="3">Cytoplasm</location>
    </subcellularLocation>
    <text evidence="3">Binds to ribosomes.</text>
</comment>
<feature type="binding site" evidence="3">
    <location>
        <begin position="18"/>
        <end position="23"/>
    </location>
    <ligand>
        <name>GTP</name>
        <dbReference type="ChEBI" id="CHEBI:37565"/>
    </ligand>
</feature>
<keyword evidence="3" id="KW-0694">RNA-binding</keyword>
<dbReference type="NCBIfam" id="TIGR00231">
    <property type="entry name" value="small_GTP"/>
    <property type="match status" value="1"/>
</dbReference>
<dbReference type="InterPro" id="IPR031157">
    <property type="entry name" value="G_TR_CS"/>
</dbReference>
<dbReference type="InterPro" id="IPR006298">
    <property type="entry name" value="BipA"/>
</dbReference>
<dbReference type="InterPro" id="IPR000640">
    <property type="entry name" value="EFG_V-like"/>
</dbReference>
<comment type="catalytic activity">
    <reaction evidence="3">
        <text>GTP + H2O = GDP + phosphate + H(+)</text>
        <dbReference type="Rhea" id="RHEA:19669"/>
        <dbReference type="ChEBI" id="CHEBI:15377"/>
        <dbReference type="ChEBI" id="CHEBI:15378"/>
        <dbReference type="ChEBI" id="CHEBI:37565"/>
        <dbReference type="ChEBI" id="CHEBI:43474"/>
        <dbReference type="ChEBI" id="CHEBI:58189"/>
    </reaction>
</comment>
<dbReference type="InterPro" id="IPR053905">
    <property type="entry name" value="EF-G-like_DII"/>
</dbReference>
<dbReference type="SUPFAM" id="SSF50447">
    <property type="entry name" value="Translation proteins"/>
    <property type="match status" value="1"/>
</dbReference>
<reference evidence="5" key="2">
    <citation type="submission" date="2024-06" db="EMBL/GenBank/DDBJ databases">
        <authorList>
            <person name="Petrova K.O."/>
            <person name="Toshchakov S.V."/>
            <person name="Boltjanskaja Y.V."/>
            <person name="Kevbrin V."/>
        </authorList>
    </citation>
    <scope>NUCLEOTIDE SEQUENCE</scope>
    <source>
        <strain evidence="5">Z-910T</strain>
    </source>
</reference>
<dbReference type="PANTHER" id="PTHR42908">
    <property type="entry name" value="TRANSLATION ELONGATION FACTOR-RELATED"/>
    <property type="match status" value="1"/>
</dbReference>
<dbReference type="RefSeq" id="WP_350344773.1">
    <property type="nucleotide sequence ID" value="NZ_CP158367.1"/>
</dbReference>
<dbReference type="SUPFAM" id="SSF54980">
    <property type="entry name" value="EF-G C-terminal domain-like"/>
    <property type="match status" value="2"/>
</dbReference>
<dbReference type="AlphaFoldDB" id="A0AAU7VQ26"/>
<comment type="caution">
    <text evidence="3">Lacks conserved residue(s) required for the propagation of feature annotation.</text>
</comment>
<dbReference type="GO" id="GO:0019843">
    <property type="term" value="F:rRNA binding"/>
    <property type="evidence" value="ECO:0007669"/>
    <property type="project" value="UniProtKB-KW"/>
</dbReference>
<dbReference type="CDD" id="cd03710">
    <property type="entry name" value="BipA_TypA_C"/>
    <property type="match status" value="1"/>
</dbReference>
<dbReference type="CDD" id="cd16263">
    <property type="entry name" value="BipA_III"/>
    <property type="match status" value="1"/>
</dbReference>
<accession>A0AAU7VQ26</accession>
<protein>
    <recommendedName>
        <fullName evidence="3">Large ribosomal subunit assembly factor BipA</fullName>
        <ecNumber evidence="3">3.6.5.-</ecNumber>
    </recommendedName>
    <alternativeName>
        <fullName evidence="3">GTP-binding protein BipA</fullName>
    </alternativeName>
</protein>
<dbReference type="EC" id="3.6.5.-" evidence="3"/>
<dbReference type="GO" id="GO:0000027">
    <property type="term" value="P:ribosomal large subunit assembly"/>
    <property type="evidence" value="ECO:0007669"/>
    <property type="project" value="UniProtKB-UniRule"/>
</dbReference>
<dbReference type="GO" id="GO:0000049">
    <property type="term" value="F:tRNA binding"/>
    <property type="evidence" value="ECO:0007669"/>
    <property type="project" value="UniProtKB-KW"/>
</dbReference>
<feature type="domain" description="Tr-type G" evidence="4">
    <location>
        <begin position="6"/>
        <end position="201"/>
    </location>
</feature>
<dbReference type="Gene3D" id="3.30.70.240">
    <property type="match status" value="1"/>
</dbReference>
<sequence>MNIKQDNIRNVAIVAHVDHGKTTLVDELLKQSGIYHEKQQVEERVMDSNALERERGITILAKNTAVMYNDIKINIVDTPGHADFGGEVERTLSMVDNVLLVVDAFEGPMPQTRFVLKKALELKLKPIVVVNKADRPNARPIEVIDEVLDLFISLDADDEQLEFPVIYTSAIQGWASTEANKKGENLVPLFEMIKNVCLPPSGNNEKTQIMVTNIEYNEFIGRIAIGKLQNGSLETGQSVSIITPQGEINKQNINKIYTFEGLNRKEVPKVDYGEIVAISGLHPINIGETISSAENPHPLPSIKIDEPTITMTFSANTSPFAGLEGDYVTSRHLKSRLEKELETNVSLHVSQTESKDKFLVAGRGELHLSILIETMRREGFEFEVSRPKVIFKEIDGVLHEPIERVFIEVPSEFSGTIIEKLGAKKAELVKMESPNPDQTRLEFLCPARSLIGFRSELLTDTKGNGIINHTFEDFQPYKGDIPTKNKGSLVASDTGETSNYGLYHCQERGTLFIGPHTKVYTGMVVGQSTRNVDIDVNVCKKKQVTNMRASGSDENIILTPPTILSLEQSLEFIGDDELLEVTPQNLRIRKVQLDSKKRIREWKSKQGK</sequence>
<comment type="subunit">
    <text evidence="3">Monomer.</text>
</comment>
<dbReference type="GO" id="GO:0003924">
    <property type="term" value="F:GTPase activity"/>
    <property type="evidence" value="ECO:0007669"/>
    <property type="project" value="UniProtKB-UniRule"/>
</dbReference>
<comment type="function">
    <text evidence="3">A 50S ribosomal subunit assembly protein with GTPase activity, required for 50S subunit assembly at low temperatures, may also play a role in translation. Binds GTP and analogs. Binds the 70S ribosome between the 30S and 50S subunits, in a similar position as ribosome-bound EF-G; it contacts a number of ribosomal proteins, both rRNAs and the A-site tRNA.</text>
</comment>
<dbReference type="NCBIfam" id="TIGR01394">
    <property type="entry name" value="TypA_BipA"/>
    <property type="match status" value="1"/>
</dbReference>
<dbReference type="GO" id="GO:0043022">
    <property type="term" value="F:ribosome binding"/>
    <property type="evidence" value="ECO:0007669"/>
    <property type="project" value="UniProtKB-UniRule"/>
</dbReference>
<dbReference type="SUPFAM" id="SSF52540">
    <property type="entry name" value="P-loop containing nucleoside triphosphate hydrolases"/>
    <property type="match status" value="1"/>
</dbReference>
<dbReference type="InterPro" id="IPR047041">
    <property type="entry name" value="BipA_GTP-bd_dom"/>
</dbReference>
<dbReference type="InterPro" id="IPR027417">
    <property type="entry name" value="P-loop_NTPase"/>
</dbReference>
<dbReference type="Gene3D" id="3.30.70.870">
    <property type="entry name" value="Elongation Factor G (Translational Gtpase), domain 3"/>
    <property type="match status" value="1"/>
</dbReference>
<keyword evidence="3" id="KW-0699">rRNA-binding</keyword>
<name>A0AAU7VQ26_9FIRM</name>
<dbReference type="InterPro" id="IPR005225">
    <property type="entry name" value="Small_GTP-bd"/>
</dbReference>
<dbReference type="EMBL" id="CP158367">
    <property type="protein sequence ID" value="XBX76038.1"/>
    <property type="molecule type" value="Genomic_DNA"/>
</dbReference>
<dbReference type="GO" id="GO:0005525">
    <property type="term" value="F:GTP binding"/>
    <property type="evidence" value="ECO:0007669"/>
    <property type="project" value="UniProtKB-UniRule"/>
</dbReference>
<evidence type="ECO:0000256" key="2">
    <source>
        <dbReference type="ARBA" id="ARBA00023134"/>
    </source>
</evidence>
<dbReference type="InterPro" id="IPR042116">
    <property type="entry name" value="TypA/BipA_C"/>
</dbReference>
<dbReference type="InterPro" id="IPR048876">
    <property type="entry name" value="BipA_C"/>
</dbReference>
<keyword evidence="3" id="KW-0378">Hydrolase</keyword>
<keyword evidence="3" id="KW-0820">tRNA-binding</keyword>
<dbReference type="InterPro" id="IPR047043">
    <property type="entry name" value="BipA_III"/>
</dbReference>
<dbReference type="InterPro" id="IPR000795">
    <property type="entry name" value="T_Tr_GTP-bd_dom"/>
</dbReference>
<keyword evidence="1 3" id="KW-0547">Nucleotide-binding</keyword>
<dbReference type="InterPro" id="IPR009000">
    <property type="entry name" value="Transl_B-barrel_sf"/>
</dbReference>
<evidence type="ECO:0000256" key="1">
    <source>
        <dbReference type="ARBA" id="ARBA00022741"/>
    </source>
</evidence>
<dbReference type="FunFam" id="3.40.50.300:FF:000055">
    <property type="entry name" value="GTP-binding protein TypA"/>
    <property type="match status" value="1"/>
</dbReference>
<dbReference type="Pfam" id="PF00009">
    <property type="entry name" value="GTP_EFTU"/>
    <property type="match status" value="1"/>
</dbReference>
<dbReference type="InterPro" id="IPR035647">
    <property type="entry name" value="EFG_III/V"/>
</dbReference>
<dbReference type="InterPro" id="IPR035651">
    <property type="entry name" value="BipA_V"/>
</dbReference>
<reference evidence="5" key="1">
    <citation type="journal article" date="2013" name="Extremophiles">
        <title>Proteinivorax tanatarense gen. nov., sp. nov., an anaerobic, haloalkaliphilic, proteolytic bacterium isolated from a decaying algal bloom, and proposal of Proteinivoraceae fam. nov.</title>
        <authorList>
            <person name="Kevbrin V."/>
            <person name="Boltyanskaya Y."/>
            <person name="Zhilina T."/>
            <person name="Kolganova T."/>
            <person name="Lavrentjeva E."/>
            <person name="Kuznetsov B."/>
        </authorList>
    </citation>
    <scope>NUCLEOTIDE SEQUENCE</scope>
    <source>
        <strain evidence="5">Z-910T</strain>
    </source>
</reference>
<dbReference type="CDD" id="cd01891">
    <property type="entry name" value="TypA_BipA"/>
    <property type="match status" value="1"/>
</dbReference>
<dbReference type="SMART" id="SM00838">
    <property type="entry name" value="EFG_C"/>
    <property type="match status" value="1"/>
</dbReference>
<dbReference type="PROSITE" id="PS51722">
    <property type="entry name" value="G_TR_2"/>
    <property type="match status" value="1"/>
</dbReference>
<evidence type="ECO:0000313" key="5">
    <source>
        <dbReference type="EMBL" id="XBX76038.1"/>
    </source>
</evidence>
<proteinExistence type="inferred from homology"/>
<dbReference type="GO" id="GO:0005829">
    <property type="term" value="C:cytosol"/>
    <property type="evidence" value="ECO:0007669"/>
    <property type="project" value="TreeGrafter"/>
</dbReference>
<keyword evidence="3" id="KW-0690">Ribosome biogenesis</keyword>
<dbReference type="FunFam" id="3.30.70.240:FF:000002">
    <property type="entry name" value="GTP-binding protein TypA"/>
    <property type="match status" value="1"/>
</dbReference>
<dbReference type="Pfam" id="PF21018">
    <property type="entry name" value="BipA_C"/>
    <property type="match status" value="1"/>
</dbReference>
<dbReference type="FunFam" id="3.30.70.870:FF:000003">
    <property type="entry name" value="GTP-binding protein TypA"/>
    <property type="match status" value="1"/>
</dbReference>
<evidence type="ECO:0000259" key="4">
    <source>
        <dbReference type="PROSITE" id="PS51722"/>
    </source>
</evidence>
<dbReference type="CDD" id="cd03691">
    <property type="entry name" value="BipA_TypA_II"/>
    <property type="match status" value="1"/>
</dbReference>
<dbReference type="PROSITE" id="PS00301">
    <property type="entry name" value="G_TR_1"/>
    <property type="match status" value="1"/>
</dbReference>
<dbReference type="Pfam" id="PF00679">
    <property type="entry name" value="EFG_C"/>
    <property type="match status" value="1"/>
</dbReference>
<comment type="similarity">
    <text evidence="3">Belongs to the TRAFAC class translation factor GTPase superfamily. Classic translation factor GTPase family. BipA subfamily.</text>
</comment>
<dbReference type="Gene3D" id="3.40.50.300">
    <property type="entry name" value="P-loop containing nucleotide triphosphate hydrolases"/>
    <property type="match status" value="1"/>
</dbReference>
<dbReference type="PRINTS" id="PR00315">
    <property type="entry name" value="ELONGATNFCT"/>
</dbReference>
<dbReference type="InterPro" id="IPR047042">
    <property type="entry name" value="BipA_II"/>
</dbReference>
<dbReference type="Gene3D" id="2.40.50.250">
    <property type="entry name" value="bipa protein"/>
    <property type="match status" value="1"/>
</dbReference>
<dbReference type="GO" id="GO:1990904">
    <property type="term" value="C:ribonucleoprotein complex"/>
    <property type="evidence" value="ECO:0007669"/>
    <property type="project" value="TreeGrafter"/>
</dbReference>